<dbReference type="InterPro" id="IPR003594">
    <property type="entry name" value="HATPase_dom"/>
</dbReference>
<evidence type="ECO:0000313" key="4">
    <source>
        <dbReference type="EMBL" id="MFC5829604.1"/>
    </source>
</evidence>
<keyword evidence="4" id="KW-0547">Nucleotide-binding</keyword>
<dbReference type="InterPro" id="IPR050267">
    <property type="entry name" value="Anti-sigma-factor_SerPK"/>
</dbReference>
<keyword evidence="1" id="KW-0418">Kinase</keyword>
<keyword evidence="1" id="KW-0808">Transferase</keyword>
<dbReference type="RefSeq" id="WP_379519095.1">
    <property type="nucleotide sequence ID" value="NZ_JBHSPA010000047.1"/>
</dbReference>
<dbReference type="CDD" id="cd16936">
    <property type="entry name" value="HATPase_RsbW-like"/>
    <property type="match status" value="1"/>
</dbReference>
<organism evidence="4 5">
    <name type="scientific">Nonomuraea insulae</name>
    <dbReference type="NCBI Taxonomy" id="1616787"/>
    <lineage>
        <taxon>Bacteria</taxon>
        <taxon>Bacillati</taxon>
        <taxon>Actinomycetota</taxon>
        <taxon>Actinomycetes</taxon>
        <taxon>Streptosporangiales</taxon>
        <taxon>Streptosporangiaceae</taxon>
        <taxon>Nonomuraea</taxon>
    </lineage>
</organism>
<evidence type="ECO:0000256" key="1">
    <source>
        <dbReference type="ARBA" id="ARBA00022527"/>
    </source>
</evidence>
<sequence>MSTPAPDRFPNGAETWPISHDLAALRDLVHRHGQRAGLASQRGDDLALAVNEAVTNVLDHAGGRGWVRFRVDDGFLTVDVVDRAGRLGPEARPDERPPAGPHGYGLWVMHHLCDEVVITRGSGTSQVRLRMKRARANGRPARHLSEATRPPSP</sequence>
<comment type="caution">
    <text evidence="4">The sequence shown here is derived from an EMBL/GenBank/DDBJ whole genome shotgun (WGS) entry which is preliminary data.</text>
</comment>
<dbReference type="InterPro" id="IPR036890">
    <property type="entry name" value="HATPase_C_sf"/>
</dbReference>
<feature type="region of interest" description="Disordered" evidence="2">
    <location>
        <begin position="134"/>
        <end position="153"/>
    </location>
</feature>
<feature type="domain" description="Histidine kinase/HSP90-like ATPase" evidence="3">
    <location>
        <begin position="21"/>
        <end position="130"/>
    </location>
</feature>
<proteinExistence type="predicted"/>
<dbReference type="EMBL" id="JBHSPA010000047">
    <property type="protein sequence ID" value="MFC5829604.1"/>
    <property type="molecule type" value="Genomic_DNA"/>
</dbReference>
<evidence type="ECO:0000259" key="3">
    <source>
        <dbReference type="Pfam" id="PF13581"/>
    </source>
</evidence>
<gene>
    <name evidence="4" type="ORF">ACFPZ3_37570</name>
</gene>
<evidence type="ECO:0000313" key="5">
    <source>
        <dbReference type="Proteomes" id="UP001596058"/>
    </source>
</evidence>
<dbReference type="SUPFAM" id="SSF55874">
    <property type="entry name" value="ATPase domain of HSP90 chaperone/DNA topoisomerase II/histidine kinase"/>
    <property type="match status" value="1"/>
</dbReference>
<dbReference type="Proteomes" id="UP001596058">
    <property type="component" value="Unassembled WGS sequence"/>
</dbReference>
<keyword evidence="5" id="KW-1185">Reference proteome</keyword>
<dbReference type="PANTHER" id="PTHR35526">
    <property type="entry name" value="ANTI-SIGMA-F FACTOR RSBW-RELATED"/>
    <property type="match status" value="1"/>
</dbReference>
<dbReference type="PANTHER" id="PTHR35526:SF3">
    <property type="entry name" value="ANTI-SIGMA-F FACTOR RSBW"/>
    <property type="match status" value="1"/>
</dbReference>
<protein>
    <submittedName>
        <fullName evidence="4">ATP-binding protein</fullName>
    </submittedName>
</protein>
<dbReference type="Gene3D" id="3.30.565.10">
    <property type="entry name" value="Histidine kinase-like ATPase, C-terminal domain"/>
    <property type="match status" value="1"/>
</dbReference>
<reference evidence="5" key="1">
    <citation type="journal article" date="2019" name="Int. J. Syst. Evol. Microbiol.">
        <title>The Global Catalogue of Microorganisms (GCM) 10K type strain sequencing project: providing services to taxonomists for standard genome sequencing and annotation.</title>
        <authorList>
            <consortium name="The Broad Institute Genomics Platform"/>
            <consortium name="The Broad Institute Genome Sequencing Center for Infectious Disease"/>
            <person name="Wu L."/>
            <person name="Ma J."/>
        </authorList>
    </citation>
    <scope>NUCLEOTIDE SEQUENCE [LARGE SCALE GENOMIC DNA]</scope>
    <source>
        <strain evidence="5">CCUG 53903</strain>
    </source>
</reference>
<dbReference type="GO" id="GO:0005524">
    <property type="term" value="F:ATP binding"/>
    <property type="evidence" value="ECO:0007669"/>
    <property type="project" value="UniProtKB-KW"/>
</dbReference>
<evidence type="ECO:0000256" key="2">
    <source>
        <dbReference type="SAM" id="MobiDB-lite"/>
    </source>
</evidence>
<name>A0ABW1CX79_9ACTN</name>
<accession>A0ABW1CX79</accession>
<dbReference type="Pfam" id="PF13581">
    <property type="entry name" value="HATPase_c_2"/>
    <property type="match status" value="1"/>
</dbReference>
<keyword evidence="4" id="KW-0067">ATP-binding</keyword>
<keyword evidence="1" id="KW-0723">Serine/threonine-protein kinase</keyword>